<accession>A0A8S1WCF6</accession>
<keyword evidence="2" id="KW-1185">Reference proteome</keyword>
<sequence length="218" mass="26062">MGSLDIIPFINENQEKKEQKFVIQQTDTYLNFILKSVYLNLEKLHSQISNAFLFKKLTNKIEIINNNSILMRDISNSTLSLYEISNNIIKLNQTQSNLFAFEQNQEKQIRFFSVTIINQECRIQIELCDFVVIVFTNNQTQYYNNQSDFVQLQVFINLYDVILEQLKYENNEWILNLQNNDYSFYKKVDKYPDFFYLNPKETLIFQCSNSNVKIHYNS</sequence>
<dbReference type="OrthoDB" id="311632at2759"/>
<evidence type="ECO:0000313" key="1">
    <source>
        <dbReference type="EMBL" id="CAD8186205.1"/>
    </source>
</evidence>
<dbReference type="EMBL" id="CAJJDO010000086">
    <property type="protein sequence ID" value="CAD8186205.1"/>
    <property type="molecule type" value="Genomic_DNA"/>
</dbReference>
<proteinExistence type="predicted"/>
<dbReference type="AlphaFoldDB" id="A0A8S1WCF6"/>
<name>A0A8S1WCF6_9CILI</name>
<evidence type="ECO:0000313" key="2">
    <source>
        <dbReference type="Proteomes" id="UP000689195"/>
    </source>
</evidence>
<protein>
    <submittedName>
        <fullName evidence="1">Uncharacterized protein</fullName>
    </submittedName>
</protein>
<comment type="caution">
    <text evidence="1">The sequence shown here is derived from an EMBL/GenBank/DDBJ whole genome shotgun (WGS) entry which is preliminary data.</text>
</comment>
<gene>
    <name evidence="1" type="ORF">PPENT_87.1.T0860212</name>
</gene>
<reference evidence="1" key="1">
    <citation type="submission" date="2021-01" db="EMBL/GenBank/DDBJ databases">
        <authorList>
            <consortium name="Genoscope - CEA"/>
            <person name="William W."/>
        </authorList>
    </citation>
    <scope>NUCLEOTIDE SEQUENCE</scope>
</reference>
<dbReference type="Proteomes" id="UP000689195">
    <property type="component" value="Unassembled WGS sequence"/>
</dbReference>
<organism evidence="1 2">
    <name type="scientific">Paramecium pentaurelia</name>
    <dbReference type="NCBI Taxonomy" id="43138"/>
    <lineage>
        <taxon>Eukaryota</taxon>
        <taxon>Sar</taxon>
        <taxon>Alveolata</taxon>
        <taxon>Ciliophora</taxon>
        <taxon>Intramacronucleata</taxon>
        <taxon>Oligohymenophorea</taxon>
        <taxon>Peniculida</taxon>
        <taxon>Parameciidae</taxon>
        <taxon>Paramecium</taxon>
    </lineage>
</organism>